<feature type="domain" description="C2H2-type" evidence="7">
    <location>
        <begin position="320"/>
        <end position="348"/>
    </location>
</feature>
<keyword evidence="8" id="KW-1185">Reference proteome</keyword>
<evidence type="ECO:0000256" key="5">
    <source>
        <dbReference type="PROSITE-ProRule" id="PRU00042"/>
    </source>
</evidence>
<dbReference type="RefSeq" id="XP_058980868.1">
    <property type="nucleotide sequence ID" value="XM_059124885.1"/>
</dbReference>
<evidence type="ECO:0000256" key="2">
    <source>
        <dbReference type="ARBA" id="ARBA00022737"/>
    </source>
</evidence>
<sequence length="802" mass="91228">MAGTNTCRLCRTPCSECIRLCDASGKTNEIYSITVKFFHPMFLEIDKETTKVIGVLCMQCWHHISGFNNFQQTVLLLHANLHTAAESAISRSQLQPEGGTSKDGGEQLDITADLELQIKDESDTIVIPDDDAEDCKEVPTTSSSGQLTVTDHTVEFQLNSNATPRAQPEIILPSTYDERMPPFQIGNAMHIDEEFSDQEGDIFIVDELNDDIEVSSSSNGDLLEVSSAQYSSNAASEMIYPASRKNRKSPKEIDEIIAKWRPLLKCEGCPESFPTFTQLKTHFLAQHPNQEFYVLCCGRKLKYRFRVEEHAIIHMNPKAFKCQLCGKCFTTRFTLIAHIGQLHPGAKLCPSDNDDSPFKCPQCGFNCGDEATLLEHSSLHTDEQTFHCQFCNKSFKRQTALFKHSRLYHSDNGSNPPLYFKQCKLCPKAFTYRTGLYHHVRKYHPVAFENRRKRRGPTRDTPNAMAASNVCRLCRVSCCDSIRLYDAHGEANEIYAITIKYFQPMFLEVETGASNQLAVLCAECWHHISGFNNFQQTVLLLHINLNKAAPSGTETFSPVHSHIMPIVKCEPETISIPDEDEFQDIVDTSEVESSHSDEIQLIVTDCENPDETNLNAIASEKQPQIIPENPNSKTPTFCNEQITDVDEVVHGDMDSEESWDIGSISKSHESEAPTSTEDAKNEEIPKDTFKISDHIYRPVRINKCISKKVDEVIARWMPNIPCRLCSITCKTFNELRQHFQTNHPDDEFYSECCGRKFKFRYRMEEHALVHLDPNAFKCTRCHKLLTSRAKFWQHCLQYHKKS</sequence>
<dbReference type="PROSITE" id="PS50157">
    <property type="entry name" value="ZINC_FINGER_C2H2_2"/>
    <property type="match status" value="5"/>
</dbReference>
<proteinExistence type="predicted"/>
<evidence type="ECO:0000313" key="9">
    <source>
        <dbReference type="RefSeq" id="XP_058980868.1"/>
    </source>
</evidence>
<reference evidence="9" key="1">
    <citation type="submission" date="2025-08" db="UniProtKB">
        <authorList>
            <consortium name="RefSeq"/>
        </authorList>
    </citation>
    <scope>IDENTIFICATION</scope>
    <source>
        <strain evidence="9">Aabys</strain>
        <tissue evidence="9">Whole body</tissue>
    </source>
</reference>
<dbReference type="PROSITE" id="PS00028">
    <property type="entry name" value="ZINC_FINGER_C2H2_1"/>
    <property type="match status" value="6"/>
</dbReference>
<feature type="compositionally biased region" description="Basic and acidic residues" evidence="6">
    <location>
        <begin position="666"/>
        <end position="684"/>
    </location>
</feature>
<evidence type="ECO:0000256" key="3">
    <source>
        <dbReference type="ARBA" id="ARBA00022771"/>
    </source>
</evidence>
<dbReference type="PANTHER" id="PTHR24379:SF127">
    <property type="entry name" value="BLOODY FINGERS-RELATED"/>
    <property type="match status" value="1"/>
</dbReference>
<evidence type="ECO:0000313" key="8">
    <source>
        <dbReference type="Proteomes" id="UP001652621"/>
    </source>
</evidence>
<organism evidence="8 9">
    <name type="scientific">Musca domestica</name>
    <name type="common">House fly</name>
    <dbReference type="NCBI Taxonomy" id="7370"/>
    <lineage>
        <taxon>Eukaryota</taxon>
        <taxon>Metazoa</taxon>
        <taxon>Ecdysozoa</taxon>
        <taxon>Arthropoda</taxon>
        <taxon>Hexapoda</taxon>
        <taxon>Insecta</taxon>
        <taxon>Pterygota</taxon>
        <taxon>Neoptera</taxon>
        <taxon>Endopterygota</taxon>
        <taxon>Diptera</taxon>
        <taxon>Brachycera</taxon>
        <taxon>Muscomorpha</taxon>
        <taxon>Muscoidea</taxon>
        <taxon>Muscidae</taxon>
        <taxon>Musca</taxon>
    </lineage>
</organism>
<dbReference type="SMART" id="SM00355">
    <property type="entry name" value="ZnF_C2H2"/>
    <property type="match status" value="7"/>
</dbReference>
<feature type="domain" description="C2H2-type" evidence="7">
    <location>
        <begin position="264"/>
        <end position="292"/>
    </location>
</feature>
<protein>
    <submittedName>
        <fullName evidence="9">Transcription factor grauzone-like</fullName>
    </submittedName>
</protein>
<evidence type="ECO:0000256" key="1">
    <source>
        <dbReference type="ARBA" id="ARBA00022723"/>
    </source>
</evidence>
<keyword evidence="4" id="KW-0862">Zinc</keyword>
<name>A0ABM3V510_MUSDO</name>
<dbReference type="GeneID" id="131800460"/>
<dbReference type="SUPFAM" id="SSF57667">
    <property type="entry name" value="beta-beta-alpha zinc fingers"/>
    <property type="match status" value="2"/>
</dbReference>
<dbReference type="Gene3D" id="3.30.160.60">
    <property type="entry name" value="Classic Zinc Finger"/>
    <property type="match status" value="2"/>
</dbReference>
<keyword evidence="1" id="KW-0479">Metal-binding</keyword>
<evidence type="ECO:0000256" key="4">
    <source>
        <dbReference type="ARBA" id="ARBA00022833"/>
    </source>
</evidence>
<dbReference type="Pfam" id="PF00096">
    <property type="entry name" value="zf-C2H2"/>
    <property type="match status" value="2"/>
</dbReference>
<dbReference type="InterPro" id="IPR013087">
    <property type="entry name" value="Znf_C2H2_type"/>
</dbReference>
<evidence type="ECO:0000256" key="6">
    <source>
        <dbReference type="SAM" id="MobiDB-lite"/>
    </source>
</evidence>
<dbReference type="InterPro" id="IPR012934">
    <property type="entry name" value="Znf_AD"/>
</dbReference>
<dbReference type="Gene3D" id="3.40.1800.20">
    <property type="match status" value="2"/>
</dbReference>
<dbReference type="SMART" id="SM00868">
    <property type="entry name" value="zf-AD"/>
    <property type="match status" value="2"/>
</dbReference>
<gene>
    <name evidence="9" type="primary">LOC131800460</name>
</gene>
<feature type="domain" description="C2H2-type" evidence="7">
    <location>
        <begin position="421"/>
        <end position="444"/>
    </location>
</feature>
<accession>A0ABM3V510</accession>
<dbReference type="PANTHER" id="PTHR24379">
    <property type="entry name" value="KRAB AND ZINC FINGER DOMAIN-CONTAINING"/>
    <property type="match status" value="1"/>
</dbReference>
<keyword evidence="3 5" id="KW-0863">Zinc-finger</keyword>
<feature type="domain" description="C2H2-type" evidence="7">
    <location>
        <begin position="386"/>
        <end position="414"/>
    </location>
</feature>
<feature type="region of interest" description="Disordered" evidence="6">
    <location>
        <begin position="653"/>
        <end position="684"/>
    </location>
</feature>
<dbReference type="InterPro" id="IPR036236">
    <property type="entry name" value="Znf_C2H2_sf"/>
</dbReference>
<feature type="domain" description="C2H2-type" evidence="7">
    <location>
        <begin position="358"/>
        <end position="385"/>
    </location>
</feature>
<evidence type="ECO:0000259" key="7">
    <source>
        <dbReference type="PROSITE" id="PS50157"/>
    </source>
</evidence>
<keyword evidence="2" id="KW-0677">Repeat</keyword>
<dbReference type="Proteomes" id="UP001652621">
    <property type="component" value="Unplaced"/>
</dbReference>